<evidence type="ECO:0000256" key="3">
    <source>
        <dbReference type="ARBA" id="ARBA00022729"/>
    </source>
</evidence>
<feature type="signal peptide" evidence="5">
    <location>
        <begin position="1"/>
        <end position="26"/>
    </location>
</feature>
<reference evidence="6 7" key="1">
    <citation type="submission" date="2018-07" db="EMBL/GenBank/DDBJ databases">
        <title>Dyella solisilvae sp. nov., isolated from the pine and broad-leaved mixed forest soil.</title>
        <authorList>
            <person name="Gao Z."/>
            <person name="Qiu L."/>
        </authorList>
    </citation>
    <scope>NUCLEOTIDE SEQUENCE [LARGE SCALE GENOMIC DNA]</scope>
    <source>
        <strain evidence="6 7">DHG54</strain>
    </source>
</reference>
<comment type="similarity">
    <text evidence="2">Belongs to the fimbrial protein family.</text>
</comment>
<dbReference type="InterPro" id="IPR039458">
    <property type="entry name" value="FimA-like"/>
</dbReference>
<dbReference type="InterPro" id="IPR008966">
    <property type="entry name" value="Adhesion_dom_sf"/>
</dbReference>
<feature type="chain" id="PRO_5017043378" evidence="5">
    <location>
        <begin position="27"/>
        <end position="199"/>
    </location>
</feature>
<dbReference type="RefSeq" id="WP_114824529.1">
    <property type="nucleotide sequence ID" value="NZ_QQSY01000002.1"/>
</dbReference>
<protein>
    <submittedName>
        <fullName evidence="6">Type 1 fimbrial protein</fullName>
    </submittedName>
</protein>
<evidence type="ECO:0000256" key="4">
    <source>
        <dbReference type="ARBA" id="ARBA00023263"/>
    </source>
</evidence>
<keyword evidence="4" id="KW-0281">Fimbrium</keyword>
<dbReference type="EMBL" id="QQSY01000002">
    <property type="protein sequence ID" value="RDI98435.1"/>
    <property type="molecule type" value="Genomic_DNA"/>
</dbReference>
<dbReference type="Gene3D" id="2.60.40.1090">
    <property type="entry name" value="Fimbrial-type adhesion domain"/>
    <property type="match status" value="1"/>
</dbReference>
<comment type="caution">
    <text evidence="6">The sequence shown here is derived from an EMBL/GenBank/DDBJ whole genome shotgun (WGS) entry which is preliminary data.</text>
</comment>
<evidence type="ECO:0000313" key="6">
    <source>
        <dbReference type="EMBL" id="RDI98435.1"/>
    </source>
</evidence>
<dbReference type="OrthoDB" id="5951554at2"/>
<proteinExistence type="inferred from homology"/>
<dbReference type="GO" id="GO:0009289">
    <property type="term" value="C:pilus"/>
    <property type="evidence" value="ECO:0007669"/>
    <property type="project" value="UniProtKB-SubCell"/>
</dbReference>
<dbReference type="Proteomes" id="UP000254711">
    <property type="component" value="Unassembled WGS sequence"/>
</dbReference>
<gene>
    <name evidence="6" type="ORF">DVT68_07815</name>
</gene>
<dbReference type="PANTHER" id="PTHR33420">
    <property type="entry name" value="FIMBRIAL SUBUNIT ELFA-RELATED"/>
    <property type="match status" value="1"/>
</dbReference>
<dbReference type="SUPFAM" id="SSF49401">
    <property type="entry name" value="Bacterial adhesins"/>
    <property type="match status" value="1"/>
</dbReference>
<comment type="subcellular location">
    <subcellularLocation>
        <location evidence="1">Fimbrium</location>
    </subcellularLocation>
</comment>
<keyword evidence="3 5" id="KW-0732">Signal</keyword>
<sequence>MKKTLIQTAMVAVLGFVTLAPVVASAEDGTITFTGLITDTTCVVTGGGAATGTKNIAVALPTVSSSSLSESGMTAGDTNFSLNLAGPNCTAGKTAALWIESTQTPLDTETGALINQAASGATNVEVRLVNPENMLPIKLATDGNVLPGKTLIDENNQPAAKINPTRSATLNYVAQYLAVGGAATPGEVNTYLTYSMQYN</sequence>
<accession>A0A370K718</accession>
<organism evidence="6 7">
    <name type="scientific">Dyella solisilvae</name>
    <dbReference type="NCBI Taxonomy" id="1920168"/>
    <lineage>
        <taxon>Bacteria</taxon>
        <taxon>Pseudomonadati</taxon>
        <taxon>Pseudomonadota</taxon>
        <taxon>Gammaproteobacteria</taxon>
        <taxon>Lysobacterales</taxon>
        <taxon>Rhodanobacteraceae</taxon>
        <taxon>Dyella</taxon>
    </lineage>
</organism>
<dbReference type="Pfam" id="PF16970">
    <property type="entry name" value="FimA"/>
    <property type="match status" value="1"/>
</dbReference>
<dbReference type="GO" id="GO:0043709">
    <property type="term" value="P:cell adhesion involved in single-species biofilm formation"/>
    <property type="evidence" value="ECO:0007669"/>
    <property type="project" value="TreeGrafter"/>
</dbReference>
<dbReference type="InterPro" id="IPR050263">
    <property type="entry name" value="Bact_Fimbrial_Adh_Pro"/>
</dbReference>
<evidence type="ECO:0000256" key="5">
    <source>
        <dbReference type="SAM" id="SignalP"/>
    </source>
</evidence>
<keyword evidence="7" id="KW-1185">Reference proteome</keyword>
<dbReference type="AlphaFoldDB" id="A0A370K718"/>
<dbReference type="InterPro" id="IPR036937">
    <property type="entry name" value="Adhesion_dom_fimbrial_sf"/>
</dbReference>
<dbReference type="PANTHER" id="PTHR33420:SF3">
    <property type="entry name" value="FIMBRIAL SUBUNIT ELFA"/>
    <property type="match status" value="1"/>
</dbReference>
<evidence type="ECO:0000313" key="7">
    <source>
        <dbReference type="Proteomes" id="UP000254711"/>
    </source>
</evidence>
<name>A0A370K718_9GAMM</name>
<evidence type="ECO:0000256" key="2">
    <source>
        <dbReference type="ARBA" id="ARBA00006671"/>
    </source>
</evidence>
<evidence type="ECO:0000256" key="1">
    <source>
        <dbReference type="ARBA" id="ARBA00004561"/>
    </source>
</evidence>